<keyword evidence="2" id="KW-0808">Transferase</keyword>
<evidence type="ECO:0000256" key="1">
    <source>
        <dbReference type="ARBA" id="ARBA00012513"/>
    </source>
</evidence>
<dbReference type="Gene3D" id="1.10.510.10">
    <property type="entry name" value="Transferase(Phosphotransferase) domain 1"/>
    <property type="match status" value="1"/>
</dbReference>
<dbReference type="PANTHER" id="PTHR43671:SF13">
    <property type="entry name" value="SERINE_THREONINE-PROTEIN KINASE NEK2"/>
    <property type="match status" value="1"/>
</dbReference>
<dbReference type="InterPro" id="IPR000719">
    <property type="entry name" value="Prot_kinase_dom"/>
</dbReference>
<dbReference type="InterPro" id="IPR050660">
    <property type="entry name" value="NEK_Ser/Thr_kinase"/>
</dbReference>
<sequence length="78" mass="8759">MTGASDIWALGVIVVELLTGFHPYIGRTLDETVANIKNGKYKPLPDYIQGEFKTMIIKMMNVDSLKRPTADELFNSKL</sequence>
<evidence type="ECO:0000256" key="4">
    <source>
        <dbReference type="ARBA" id="ARBA00022777"/>
    </source>
</evidence>
<evidence type="ECO:0000256" key="5">
    <source>
        <dbReference type="ARBA" id="ARBA00022840"/>
    </source>
</evidence>
<dbReference type="GO" id="GO:0004674">
    <property type="term" value="F:protein serine/threonine kinase activity"/>
    <property type="evidence" value="ECO:0007669"/>
    <property type="project" value="UniProtKB-EC"/>
</dbReference>
<evidence type="ECO:0000259" key="6">
    <source>
        <dbReference type="PROSITE" id="PS50011"/>
    </source>
</evidence>
<dbReference type="GO" id="GO:0005524">
    <property type="term" value="F:ATP binding"/>
    <property type="evidence" value="ECO:0007669"/>
    <property type="project" value="UniProtKB-KW"/>
</dbReference>
<feature type="non-terminal residue" evidence="7">
    <location>
        <position position="78"/>
    </location>
</feature>
<organism evidence="7 8">
    <name type="scientific">Streblomastix strix</name>
    <dbReference type="NCBI Taxonomy" id="222440"/>
    <lineage>
        <taxon>Eukaryota</taxon>
        <taxon>Metamonada</taxon>
        <taxon>Preaxostyla</taxon>
        <taxon>Oxymonadida</taxon>
        <taxon>Streblomastigidae</taxon>
        <taxon>Streblomastix</taxon>
    </lineage>
</organism>
<dbReference type="PROSITE" id="PS50011">
    <property type="entry name" value="PROTEIN_KINASE_DOM"/>
    <property type="match status" value="1"/>
</dbReference>
<evidence type="ECO:0000313" key="7">
    <source>
        <dbReference type="EMBL" id="KAA6313922.1"/>
    </source>
</evidence>
<dbReference type="EC" id="2.7.11.1" evidence="1"/>
<dbReference type="InterPro" id="IPR011009">
    <property type="entry name" value="Kinase-like_dom_sf"/>
</dbReference>
<name>A0A5J4PXX0_9EUKA</name>
<dbReference type="AlphaFoldDB" id="A0A5J4PXX0"/>
<keyword evidence="4" id="KW-0418">Kinase</keyword>
<keyword evidence="5" id="KW-0067">ATP-binding</keyword>
<accession>A0A5J4PXX0</accession>
<proteinExistence type="predicted"/>
<evidence type="ECO:0000256" key="2">
    <source>
        <dbReference type="ARBA" id="ARBA00022679"/>
    </source>
</evidence>
<keyword evidence="3" id="KW-0547">Nucleotide-binding</keyword>
<dbReference type="SUPFAM" id="SSF56112">
    <property type="entry name" value="Protein kinase-like (PK-like)"/>
    <property type="match status" value="1"/>
</dbReference>
<dbReference type="EMBL" id="SNRW01048097">
    <property type="protein sequence ID" value="KAA6313922.1"/>
    <property type="molecule type" value="Genomic_DNA"/>
</dbReference>
<dbReference type="Pfam" id="PF00069">
    <property type="entry name" value="Pkinase"/>
    <property type="match status" value="1"/>
</dbReference>
<feature type="domain" description="Protein kinase" evidence="6">
    <location>
        <begin position="1"/>
        <end position="78"/>
    </location>
</feature>
<comment type="caution">
    <text evidence="7">The sequence shown here is derived from an EMBL/GenBank/DDBJ whole genome shotgun (WGS) entry which is preliminary data.</text>
</comment>
<gene>
    <name evidence="7" type="ORF">EZS28_055669</name>
</gene>
<evidence type="ECO:0000256" key="3">
    <source>
        <dbReference type="ARBA" id="ARBA00022741"/>
    </source>
</evidence>
<dbReference type="PANTHER" id="PTHR43671">
    <property type="entry name" value="SERINE/THREONINE-PROTEIN KINASE NEK"/>
    <property type="match status" value="1"/>
</dbReference>
<evidence type="ECO:0000313" key="8">
    <source>
        <dbReference type="Proteomes" id="UP000324800"/>
    </source>
</evidence>
<protein>
    <recommendedName>
        <fullName evidence="1">non-specific serine/threonine protein kinase</fullName>
        <ecNumber evidence="1">2.7.11.1</ecNumber>
    </recommendedName>
</protein>
<reference evidence="7 8" key="1">
    <citation type="submission" date="2019-03" db="EMBL/GenBank/DDBJ databases">
        <title>Single cell metagenomics reveals metabolic interactions within the superorganism composed of flagellate Streblomastix strix and complex community of Bacteroidetes bacteria on its surface.</title>
        <authorList>
            <person name="Treitli S.C."/>
            <person name="Kolisko M."/>
            <person name="Husnik F."/>
            <person name="Keeling P."/>
            <person name="Hampl V."/>
        </authorList>
    </citation>
    <scope>NUCLEOTIDE SEQUENCE [LARGE SCALE GENOMIC DNA]</scope>
    <source>
        <strain evidence="7">ST1C</strain>
    </source>
</reference>
<dbReference type="OrthoDB" id="4062651at2759"/>
<dbReference type="Proteomes" id="UP000324800">
    <property type="component" value="Unassembled WGS sequence"/>
</dbReference>